<accession>A0AAE9IRW9</accession>
<dbReference type="PANTHER" id="PTHR37964">
    <property type="entry name" value="SUPPRESSOR"/>
    <property type="match status" value="1"/>
</dbReference>
<dbReference type="AlphaFoldDB" id="A0AAE9IRW9"/>
<evidence type="ECO:0000313" key="1">
    <source>
        <dbReference type="EMBL" id="ULU03159.1"/>
    </source>
</evidence>
<evidence type="ECO:0000313" key="2">
    <source>
        <dbReference type="Proteomes" id="UP000827892"/>
    </source>
</evidence>
<sequence>MPVCEIHLQPRGSAEPLIVKDFDLIKQMPVVLRAVELENPDWETTDTILATPLPIPFEKETMEFMFNNMRRYKAPADDDFETKAEDYPEAYAKDVYDLKPIIELANYTENTDFMNCIGFVIAKKLEKMSIESIAEFLGVECLPEGNFFDEKDGWIHAPAELFEAEKSQAAGAAPQAQ</sequence>
<dbReference type="PANTHER" id="PTHR37964:SF1">
    <property type="entry name" value="SUPPRESSOR-RELATED"/>
    <property type="match status" value="1"/>
</dbReference>
<proteinExistence type="predicted"/>
<gene>
    <name evidence="1" type="ORF">L3Y34_002621</name>
</gene>
<protein>
    <submittedName>
        <fullName evidence="1">Uncharacterized protein</fullName>
    </submittedName>
</protein>
<dbReference type="Proteomes" id="UP000827892">
    <property type="component" value="Chromosome III"/>
</dbReference>
<name>A0AAE9IRW9_CAEBR</name>
<organism evidence="1 2">
    <name type="scientific">Caenorhabditis briggsae</name>
    <dbReference type="NCBI Taxonomy" id="6238"/>
    <lineage>
        <taxon>Eukaryota</taxon>
        <taxon>Metazoa</taxon>
        <taxon>Ecdysozoa</taxon>
        <taxon>Nematoda</taxon>
        <taxon>Chromadorea</taxon>
        <taxon>Rhabditida</taxon>
        <taxon>Rhabditina</taxon>
        <taxon>Rhabditomorpha</taxon>
        <taxon>Rhabditoidea</taxon>
        <taxon>Rhabditidae</taxon>
        <taxon>Peloderinae</taxon>
        <taxon>Caenorhabditis</taxon>
    </lineage>
</organism>
<reference evidence="1 2" key="1">
    <citation type="submission" date="2022-05" db="EMBL/GenBank/DDBJ databases">
        <title>Chromosome-level reference genomes for two strains of Caenorhabditis briggsae: an improved platform for comparative genomics.</title>
        <authorList>
            <person name="Stevens L."/>
            <person name="Andersen E.C."/>
        </authorList>
    </citation>
    <scope>NUCLEOTIDE SEQUENCE [LARGE SCALE GENOMIC DNA]</scope>
    <source>
        <strain evidence="1">QX1410_ONT</strain>
        <tissue evidence="1">Whole-organism</tissue>
    </source>
</reference>
<dbReference type="EMBL" id="CP090893">
    <property type="protein sequence ID" value="ULU03159.1"/>
    <property type="molecule type" value="Genomic_DNA"/>
</dbReference>